<sequence>METWIAVIAAVAAVAAAVATAVSGRFVQQQVREMKRQTDLQQSVAEGSSSPYVWADVRLQSRNGWNLEFVIGNSGTTVATNVRVAIEPPLPSDHEGMYLDAMHQRLSAGLSSLAPGRTLHWTLGPSPDLVNRSGSLAHRVRIACDGPYGPVPVSEYVIDMADFRESVARHDGTLVDIAREIAALTKKLPDQRKPFRVEVATDGE</sequence>
<name>A0A1I1NP12_9ACTN</name>
<dbReference type="RefSeq" id="WP_091126474.1">
    <property type="nucleotide sequence ID" value="NZ_FOLB01000019.1"/>
</dbReference>
<organism evidence="1 2">
    <name type="scientific">Nocardioides terrae</name>
    <dbReference type="NCBI Taxonomy" id="574651"/>
    <lineage>
        <taxon>Bacteria</taxon>
        <taxon>Bacillati</taxon>
        <taxon>Actinomycetota</taxon>
        <taxon>Actinomycetes</taxon>
        <taxon>Propionibacteriales</taxon>
        <taxon>Nocardioidaceae</taxon>
        <taxon>Nocardioides</taxon>
    </lineage>
</organism>
<dbReference type="STRING" id="574651.SAMN04487968_1193"/>
<accession>A0A1I1NP12</accession>
<gene>
    <name evidence="1" type="ORF">SAMN04487968_1193</name>
</gene>
<protein>
    <submittedName>
        <fullName evidence="1">Uncharacterized protein</fullName>
    </submittedName>
</protein>
<keyword evidence="2" id="KW-1185">Reference proteome</keyword>
<dbReference type="EMBL" id="FOLB01000019">
    <property type="protein sequence ID" value="SFC99165.1"/>
    <property type="molecule type" value="Genomic_DNA"/>
</dbReference>
<evidence type="ECO:0000313" key="2">
    <source>
        <dbReference type="Proteomes" id="UP000198832"/>
    </source>
</evidence>
<proteinExistence type="predicted"/>
<evidence type="ECO:0000313" key="1">
    <source>
        <dbReference type="EMBL" id="SFC99165.1"/>
    </source>
</evidence>
<dbReference type="Proteomes" id="UP000198832">
    <property type="component" value="Unassembled WGS sequence"/>
</dbReference>
<dbReference type="AlphaFoldDB" id="A0A1I1NP12"/>
<reference evidence="1 2" key="1">
    <citation type="submission" date="2016-10" db="EMBL/GenBank/DDBJ databases">
        <authorList>
            <person name="de Groot N.N."/>
        </authorList>
    </citation>
    <scope>NUCLEOTIDE SEQUENCE [LARGE SCALE GENOMIC DNA]</scope>
    <source>
        <strain evidence="1 2">CGMCC 1.7056</strain>
    </source>
</reference>
<dbReference type="OrthoDB" id="3781813at2"/>